<accession>A0ABN7X089</accession>
<keyword evidence="8" id="KW-1185">Reference proteome</keyword>
<name>A0ABN7X089_GIGMA</name>
<reference evidence="7 8" key="1">
    <citation type="submission" date="2021-06" db="EMBL/GenBank/DDBJ databases">
        <authorList>
            <person name="Kallberg Y."/>
            <person name="Tangrot J."/>
            <person name="Rosling A."/>
        </authorList>
    </citation>
    <scope>NUCLEOTIDE SEQUENCE [LARGE SCALE GENOMIC DNA]</scope>
    <source>
        <strain evidence="7 8">120-4 pot B 10/14</strain>
    </source>
</reference>
<dbReference type="InterPro" id="IPR018957">
    <property type="entry name" value="Znf_C3HC4_RING-type"/>
</dbReference>
<feature type="non-terminal residue" evidence="7">
    <location>
        <position position="1"/>
    </location>
</feature>
<feature type="region of interest" description="Disordered" evidence="5">
    <location>
        <begin position="104"/>
        <end position="164"/>
    </location>
</feature>
<dbReference type="PROSITE" id="PS50089">
    <property type="entry name" value="ZF_RING_2"/>
    <property type="match status" value="1"/>
</dbReference>
<gene>
    <name evidence="7" type="ORF">GMARGA_LOCUS37041</name>
</gene>
<comment type="caution">
    <text evidence="7">The sequence shown here is derived from an EMBL/GenBank/DDBJ whole genome shotgun (WGS) entry which is preliminary data.</text>
</comment>
<organism evidence="7 8">
    <name type="scientific">Gigaspora margarita</name>
    <dbReference type="NCBI Taxonomy" id="4874"/>
    <lineage>
        <taxon>Eukaryota</taxon>
        <taxon>Fungi</taxon>
        <taxon>Fungi incertae sedis</taxon>
        <taxon>Mucoromycota</taxon>
        <taxon>Glomeromycotina</taxon>
        <taxon>Glomeromycetes</taxon>
        <taxon>Diversisporales</taxon>
        <taxon>Gigasporaceae</taxon>
        <taxon>Gigaspora</taxon>
    </lineage>
</organism>
<evidence type="ECO:0000256" key="3">
    <source>
        <dbReference type="ARBA" id="ARBA00022833"/>
    </source>
</evidence>
<protein>
    <submittedName>
        <fullName evidence="7">17079_t:CDS:1</fullName>
    </submittedName>
</protein>
<evidence type="ECO:0000256" key="1">
    <source>
        <dbReference type="ARBA" id="ARBA00022723"/>
    </source>
</evidence>
<keyword evidence="3" id="KW-0862">Zinc</keyword>
<proteinExistence type="predicted"/>
<feature type="domain" description="RING-type" evidence="6">
    <location>
        <begin position="4"/>
        <end position="47"/>
    </location>
</feature>
<dbReference type="SMART" id="SM00184">
    <property type="entry name" value="RING"/>
    <property type="match status" value="1"/>
</dbReference>
<dbReference type="Proteomes" id="UP000789901">
    <property type="component" value="Unassembled WGS sequence"/>
</dbReference>
<evidence type="ECO:0000259" key="6">
    <source>
        <dbReference type="PROSITE" id="PS50089"/>
    </source>
</evidence>
<dbReference type="Gene3D" id="3.30.40.10">
    <property type="entry name" value="Zinc/RING finger domain, C3HC4 (zinc finger)"/>
    <property type="match status" value="1"/>
</dbReference>
<evidence type="ECO:0000256" key="5">
    <source>
        <dbReference type="SAM" id="MobiDB-lite"/>
    </source>
</evidence>
<dbReference type="SUPFAM" id="SSF57850">
    <property type="entry name" value="RING/U-box"/>
    <property type="match status" value="1"/>
</dbReference>
<evidence type="ECO:0000256" key="4">
    <source>
        <dbReference type="PROSITE-ProRule" id="PRU00175"/>
    </source>
</evidence>
<evidence type="ECO:0000313" key="7">
    <source>
        <dbReference type="EMBL" id="CAG8844333.1"/>
    </source>
</evidence>
<feature type="compositionally biased region" description="Polar residues" evidence="5">
    <location>
        <begin position="142"/>
        <end position="164"/>
    </location>
</feature>
<keyword evidence="2 4" id="KW-0863">Zinc-finger</keyword>
<dbReference type="InterPro" id="IPR001841">
    <property type="entry name" value="Znf_RING"/>
</dbReference>
<keyword evidence="1" id="KW-0479">Metal-binding</keyword>
<dbReference type="InterPro" id="IPR013083">
    <property type="entry name" value="Znf_RING/FYVE/PHD"/>
</dbReference>
<evidence type="ECO:0000256" key="2">
    <source>
        <dbReference type="ARBA" id="ARBA00022771"/>
    </source>
</evidence>
<sequence length="292" mass="33066">LDPCSKCNQELFLYELKKPFTALICGHIFHRSCLEDYVKDLPQCPKCAIEIEPIVNTPSTTDLMQISPQIASGQSQDTIISEAMALRVSNPDLLHLPLYPDYMKPAQKRPSGDTSKVKLSSKKVKKQVNKEDSPTLKKLIQELSTNDSGNTTISRSESTSGPNTNSINFLNLYQKIVDSEDINKKTSQDVILSYFHFGKALEDRFNHYRKTNPKRTAQGLVNNEVRTQLPEIVSESLLRKTKERAQKIYDIFNEIGIDKIQRIRSFTATTIANISQDDIDFVLAKLSILKDK</sequence>
<dbReference type="Pfam" id="PF00097">
    <property type="entry name" value="zf-C3HC4"/>
    <property type="match status" value="1"/>
</dbReference>
<dbReference type="EMBL" id="CAJVQB010075524">
    <property type="protein sequence ID" value="CAG8844333.1"/>
    <property type="molecule type" value="Genomic_DNA"/>
</dbReference>
<evidence type="ECO:0000313" key="8">
    <source>
        <dbReference type="Proteomes" id="UP000789901"/>
    </source>
</evidence>